<evidence type="ECO:0000313" key="12">
    <source>
        <dbReference type="EMBL" id="AFM14829.1"/>
    </source>
</evidence>
<protein>
    <recommendedName>
        <fullName evidence="9 11">7-cyano-7-deazaguanine synthase</fullName>
        <ecNumber evidence="9 11">6.3.4.20</ecNumber>
    </recommendedName>
    <alternativeName>
        <fullName evidence="11">7-cyano-7-carbaguanine synthase</fullName>
    </alternativeName>
    <alternativeName>
        <fullName evidence="11">PreQ(0) synthase</fullName>
    </alternativeName>
    <alternativeName>
        <fullName evidence="11">Queuosine biosynthesis protein QueC</fullName>
    </alternativeName>
</protein>
<dbReference type="GO" id="GO:0008616">
    <property type="term" value="P:tRNA queuosine(34) biosynthetic process"/>
    <property type="evidence" value="ECO:0007669"/>
    <property type="project" value="UniProtKB-UniRule"/>
</dbReference>
<feature type="binding site" evidence="11">
    <location>
        <position position="204"/>
    </location>
    <ligand>
        <name>Zn(2+)</name>
        <dbReference type="ChEBI" id="CHEBI:29105"/>
    </ligand>
</feature>
<keyword evidence="6 11" id="KW-0862">Zinc</keyword>
<dbReference type="PANTHER" id="PTHR42914:SF1">
    <property type="entry name" value="7-CYANO-7-DEAZAGUANINE SYNTHASE"/>
    <property type="match status" value="1"/>
</dbReference>
<dbReference type="InterPro" id="IPR014729">
    <property type="entry name" value="Rossmann-like_a/b/a_fold"/>
</dbReference>
<keyword evidence="12" id="KW-0614">Plasmid</keyword>
<comment type="catalytic activity">
    <reaction evidence="10 11">
        <text>7-carboxy-7-carbaguanine + NH4(+) + 2 ATP = 7-cyano-7-carbaguanine + 2 AMP + 2 diphosphate + 2 H(+)</text>
        <dbReference type="Rhea" id="RHEA:27982"/>
        <dbReference type="ChEBI" id="CHEBI:15378"/>
        <dbReference type="ChEBI" id="CHEBI:28938"/>
        <dbReference type="ChEBI" id="CHEBI:30616"/>
        <dbReference type="ChEBI" id="CHEBI:33019"/>
        <dbReference type="ChEBI" id="CHEBI:45075"/>
        <dbReference type="ChEBI" id="CHEBI:61036"/>
        <dbReference type="ChEBI" id="CHEBI:456215"/>
        <dbReference type="EC" id="6.3.4.20"/>
    </reaction>
</comment>
<dbReference type="Pfam" id="PF06508">
    <property type="entry name" value="QueC"/>
    <property type="match status" value="1"/>
</dbReference>
<proteinExistence type="inferred from homology"/>
<dbReference type="InterPro" id="IPR018317">
    <property type="entry name" value="QueC"/>
</dbReference>
<comment type="function">
    <text evidence="11">Catalyzes the ATP-dependent conversion of 7-carboxy-7-deazaguanine (CDG) to 7-cyano-7-deazaguanine (preQ(0)).</text>
</comment>
<dbReference type="KEGG" id="tpx:Turpa_0027"/>
<dbReference type="GO" id="GO:0016879">
    <property type="term" value="F:ligase activity, forming carbon-nitrogen bonds"/>
    <property type="evidence" value="ECO:0007669"/>
    <property type="project" value="UniProtKB-UniRule"/>
</dbReference>
<dbReference type="OrthoDB" id="9789567at2"/>
<evidence type="ECO:0000256" key="7">
    <source>
        <dbReference type="ARBA" id="ARBA00022840"/>
    </source>
</evidence>
<dbReference type="PANTHER" id="PTHR42914">
    <property type="entry name" value="7-CYANO-7-DEAZAGUANINE SYNTHASE"/>
    <property type="match status" value="1"/>
</dbReference>
<evidence type="ECO:0000256" key="9">
    <source>
        <dbReference type="ARBA" id="ARBA00039149"/>
    </source>
</evidence>
<evidence type="ECO:0000256" key="11">
    <source>
        <dbReference type="HAMAP-Rule" id="MF_01633"/>
    </source>
</evidence>
<dbReference type="SUPFAM" id="SSF52402">
    <property type="entry name" value="Adenine nucleotide alpha hydrolases-like"/>
    <property type="match status" value="1"/>
</dbReference>
<dbReference type="GO" id="GO:0008270">
    <property type="term" value="F:zinc ion binding"/>
    <property type="evidence" value="ECO:0007669"/>
    <property type="project" value="UniProtKB-UniRule"/>
</dbReference>
<keyword evidence="5 11" id="KW-0671">Queuosine biosynthesis</keyword>
<evidence type="ECO:0000256" key="10">
    <source>
        <dbReference type="ARBA" id="ARBA00047890"/>
    </source>
</evidence>
<evidence type="ECO:0000256" key="6">
    <source>
        <dbReference type="ARBA" id="ARBA00022833"/>
    </source>
</evidence>
<dbReference type="UniPathway" id="UPA00391"/>
<dbReference type="EC" id="6.3.4.20" evidence="9 11"/>
<accession>I4BC22</accession>
<evidence type="ECO:0000256" key="8">
    <source>
        <dbReference type="ARBA" id="ARBA00037993"/>
    </source>
</evidence>
<dbReference type="NCBIfam" id="TIGR00364">
    <property type="entry name" value="7-cyano-7-deazaguanine synthase QueC"/>
    <property type="match status" value="1"/>
</dbReference>
<dbReference type="RefSeq" id="WP_014805304.1">
    <property type="nucleotide sequence ID" value="NC_018021.1"/>
</dbReference>
<dbReference type="GO" id="GO:0005524">
    <property type="term" value="F:ATP binding"/>
    <property type="evidence" value="ECO:0007669"/>
    <property type="project" value="UniProtKB-UniRule"/>
</dbReference>
<dbReference type="PATRIC" id="fig|869212.3.peg.4236"/>
<comment type="pathway">
    <text evidence="1 11">Purine metabolism; 7-cyano-7-deazaguanine biosynthesis.</text>
</comment>
<dbReference type="Gene3D" id="3.40.50.620">
    <property type="entry name" value="HUPs"/>
    <property type="match status" value="1"/>
</dbReference>
<organism evidence="12 13">
    <name type="scientific">Turneriella parva (strain ATCC BAA-1111 / DSM 21527 / NCTC 11395 / H)</name>
    <name type="common">Leptospira parva</name>
    <dbReference type="NCBI Taxonomy" id="869212"/>
    <lineage>
        <taxon>Bacteria</taxon>
        <taxon>Pseudomonadati</taxon>
        <taxon>Spirochaetota</taxon>
        <taxon>Spirochaetia</taxon>
        <taxon>Leptospirales</taxon>
        <taxon>Leptospiraceae</taxon>
        <taxon>Turneriella</taxon>
    </lineage>
</organism>
<feature type="binding site" evidence="11">
    <location>
        <position position="210"/>
    </location>
    <ligand>
        <name>Zn(2+)</name>
        <dbReference type="ChEBI" id="CHEBI:29105"/>
    </ligand>
</feature>
<keyword evidence="13" id="KW-1185">Reference proteome</keyword>
<dbReference type="PIRSF" id="PIRSF006293">
    <property type="entry name" value="ExsB"/>
    <property type="match status" value="1"/>
</dbReference>
<keyword evidence="4 11" id="KW-0547">Nucleotide-binding</keyword>
<evidence type="ECO:0000256" key="3">
    <source>
        <dbReference type="ARBA" id="ARBA00022723"/>
    </source>
</evidence>
<evidence type="ECO:0000256" key="1">
    <source>
        <dbReference type="ARBA" id="ARBA00005061"/>
    </source>
</evidence>
<dbReference type="AlphaFoldDB" id="I4BC22"/>
<feature type="binding site" evidence="11">
    <location>
        <position position="191"/>
    </location>
    <ligand>
        <name>Zn(2+)</name>
        <dbReference type="ChEBI" id="CHEBI:29105"/>
    </ligand>
</feature>
<evidence type="ECO:0000256" key="4">
    <source>
        <dbReference type="ARBA" id="ARBA00022741"/>
    </source>
</evidence>
<sequence>MAPRAVVLLSGGLDSATCMYLAREHGFEVEAISFNYQQRHSVELTAAQRLAATCGANHTIIDVNLRAIGASALTSDIAVPKGGTHLQGEAVIPSTYVPVRNLVFLSLAYALAEAKDCSAIFTGVNAIDYSGYPDCRPDFIASFAQTAALASKSGREGRAPEILTPLIAMTKSDIATEALRLAVPIHLTWSCYDPQTAGDMLKPCEQCDACLLRAQGFAALALQLSKEVIFGSPVKVA</sequence>
<comment type="cofactor">
    <cofactor evidence="11">
        <name>Zn(2+)</name>
        <dbReference type="ChEBI" id="CHEBI:29105"/>
    </cofactor>
    <text evidence="11">Binds 1 zinc ion per subunit.</text>
</comment>
<comment type="similarity">
    <text evidence="8 11">Belongs to the QueC family.</text>
</comment>
<reference evidence="12 13" key="1">
    <citation type="submission" date="2012-06" db="EMBL/GenBank/DDBJ databases">
        <title>The complete plasmid of genome of Turneriella parva DSM 21527.</title>
        <authorList>
            <consortium name="US DOE Joint Genome Institute (JGI-PGF)"/>
            <person name="Lucas S."/>
            <person name="Han J."/>
            <person name="Lapidus A."/>
            <person name="Bruce D."/>
            <person name="Goodwin L."/>
            <person name="Pitluck S."/>
            <person name="Peters L."/>
            <person name="Kyrpides N."/>
            <person name="Mavromatis K."/>
            <person name="Ivanova N."/>
            <person name="Mikhailova N."/>
            <person name="Chertkov O."/>
            <person name="Detter J.C."/>
            <person name="Tapia R."/>
            <person name="Han C."/>
            <person name="Land M."/>
            <person name="Hauser L."/>
            <person name="Markowitz V."/>
            <person name="Cheng J.-F."/>
            <person name="Hugenholtz P."/>
            <person name="Woyke T."/>
            <person name="Wu D."/>
            <person name="Gronow S."/>
            <person name="Wellnitz S."/>
            <person name="Brambilla E."/>
            <person name="Klenk H.-P."/>
            <person name="Eisen J.A."/>
        </authorList>
    </citation>
    <scope>NUCLEOTIDE SEQUENCE [LARGE SCALE GENOMIC DNA]</scope>
    <source>
        <strain evidence="13">ATCC BAA-1111 / DSM 21527 / NCTC 11395 / H</strain>
        <plasmid evidence="13">Plasmid pTURPA.01</plasmid>
    </source>
</reference>
<dbReference type="EMBL" id="CP002960">
    <property type="protein sequence ID" value="AFM14829.1"/>
    <property type="molecule type" value="Genomic_DNA"/>
</dbReference>
<dbReference type="CDD" id="cd01995">
    <property type="entry name" value="QueC-like"/>
    <property type="match status" value="1"/>
</dbReference>
<feature type="binding site" evidence="11">
    <location>
        <begin position="9"/>
        <end position="19"/>
    </location>
    <ligand>
        <name>ATP</name>
        <dbReference type="ChEBI" id="CHEBI:30616"/>
    </ligand>
</feature>
<dbReference type="HAMAP" id="MF_01633">
    <property type="entry name" value="QueC"/>
    <property type="match status" value="1"/>
</dbReference>
<keyword evidence="3 11" id="KW-0479">Metal-binding</keyword>
<dbReference type="Proteomes" id="UP000006048">
    <property type="component" value="Plasmid pTURPA.01"/>
</dbReference>
<evidence type="ECO:0000313" key="13">
    <source>
        <dbReference type="Proteomes" id="UP000006048"/>
    </source>
</evidence>
<geneLocation type="plasmid" evidence="12 13">
    <name>pTURPA.01</name>
</geneLocation>
<gene>
    <name evidence="11" type="primary">queC</name>
    <name evidence="12" type="ordered locus">Turpa_0027</name>
</gene>
<keyword evidence="7 11" id="KW-0067">ATP-binding</keyword>
<name>I4BC22_TURPD</name>
<evidence type="ECO:0000256" key="5">
    <source>
        <dbReference type="ARBA" id="ARBA00022785"/>
    </source>
</evidence>
<evidence type="ECO:0000256" key="2">
    <source>
        <dbReference type="ARBA" id="ARBA00022598"/>
    </source>
</evidence>
<keyword evidence="2 11" id="KW-0436">Ligase</keyword>
<dbReference type="HOGENOM" id="CLU_081854_1_0_12"/>
<feature type="binding site" evidence="11">
    <location>
        <position position="207"/>
    </location>
    <ligand>
        <name>Zn(2+)</name>
        <dbReference type="ChEBI" id="CHEBI:29105"/>
    </ligand>
</feature>